<reference evidence="9" key="1">
    <citation type="submission" date="2019-12" db="EMBL/GenBank/DDBJ databases">
        <title>Identification of the bHLH gene family in Dracaena cambodiana reveals candidate genes involved in flavonoid biosynthesis.</title>
        <authorList>
            <person name="Zhu J."/>
            <person name="Peng S."/>
        </authorList>
    </citation>
    <scope>NUCLEOTIDE SEQUENCE</scope>
</reference>
<dbReference type="PANTHER" id="PTHR47075">
    <property type="entry name" value="TRANSCRIPTION FACTOR BHLH47"/>
    <property type="match status" value="1"/>
</dbReference>
<feature type="compositionally biased region" description="Polar residues" evidence="7">
    <location>
        <begin position="143"/>
        <end position="163"/>
    </location>
</feature>
<keyword evidence="4" id="KW-0804">Transcription</keyword>
<evidence type="ECO:0000256" key="3">
    <source>
        <dbReference type="ARBA" id="ARBA00023125"/>
    </source>
</evidence>
<evidence type="ECO:0000256" key="5">
    <source>
        <dbReference type="ARBA" id="ARBA00023242"/>
    </source>
</evidence>
<dbReference type="GO" id="GO:0046983">
    <property type="term" value="F:protein dimerization activity"/>
    <property type="evidence" value="ECO:0007669"/>
    <property type="project" value="InterPro"/>
</dbReference>
<protein>
    <submittedName>
        <fullName evidence="9">BHLH transcription factor</fullName>
    </submittedName>
</protein>
<accession>A0A7M3UQI7</accession>
<dbReference type="SUPFAM" id="SSF47459">
    <property type="entry name" value="HLH, helix-loop-helix DNA-binding domain"/>
    <property type="match status" value="1"/>
</dbReference>
<proteinExistence type="evidence at transcript level"/>
<evidence type="ECO:0000259" key="8">
    <source>
        <dbReference type="PROSITE" id="PS50888"/>
    </source>
</evidence>
<evidence type="ECO:0000313" key="9">
    <source>
        <dbReference type="EMBL" id="QOJ43690.1"/>
    </source>
</evidence>
<evidence type="ECO:0000256" key="6">
    <source>
        <dbReference type="SAM" id="Coils"/>
    </source>
</evidence>
<dbReference type="GO" id="GO:0003677">
    <property type="term" value="F:DNA binding"/>
    <property type="evidence" value="ECO:0007669"/>
    <property type="project" value="UniProtKB-KW"/>
</dbReference>
<dbReference type="PROSITE" id="PS50888">
    <property type="entry name" value="BHLH"/>
    <property type="match status" value="1"/>
</dbReference>
<feature type="region of interest" description="Disordered" evidence="7">
    <location>
        <begin position="141"/>
        <end position="165"/>
    </location>
</feature>
<evidence type="ECO:0000256" key="2">
    <source>
        <dbReference type="ARBA" id="ARBA00023015"/>
    </source>
</evidence>
<comment type="similarity">
    <text evidence="1">Belongs to the bHLH protein family.</text>
</comment>
<dbReference type="InterPro" id="IPR011598">
    <property type="entry name" value="bHLH_dom"/>
</dbReference>
<name>A0A7M3UQI7_9ASPA</name>
<dbReference type="CDD" id="cd11446">
    <property type="entry name" value="bHLH_AtILR3_like"/>
    <property type="match status" value="1"/>
</dbReference>
<dbReference type="InterPro" id="IPR036638">
    <property type="entry name" value="HLH_DNA-bd_sf"/>
</dbReference>
<keyword evidence="2" id="KW-0805">Transcription regulation</keyword>
<organism evidence="9">
    <name type="scientific">Dracaena cambodiana</name>
    <dbReference type="NCBI Taxonomy" id="580341"/>
    <lineage>
        <taxon>Eukaryota</taxon>
        <taxon>Viridiplantae</taxon>
        <taxon>Streptophyta</taxon>
        <taxon>Embryophyta</taxon>
        <taxon>Tracheophyta</taxon>
        <taxon>Spermatophyta</taxon>
        <taxon>Magnoliopsida</taxon>
        <taxon>Liliopsida</taxon>
        <taxon>Asparagales</taxon>
        <taxon>Asparagaceae</taxon>
        <taxon>Nolinoideae</taxon>
        <taxon>Dracaena</taxon>
    </lineage>
</organism>
<dbReference type="EMBL" id="MN883637">
    <property type="protein sequence ID" value="QOJ43690.1"/>
    <property type="molecule type" value="mRNA"/>
</dbReference>
<dbReference type="SMART" id="SM00353">
    <property type="entry name" value="HLH"/>
    <property type="match status" value="1"/>
</dbReference>
<evidence type="ECO:0000256" key="1">
    <source>
        <dbReference type="ARBA" id="ARBA00005510"/>
    </source>
</evidence>
<dbReference type="AlphaFoldDB" id="A0A7M3UQI7"/>
<dbReference type="Pfam" id="PF23177">
    <property type="entry name" value="bHLH_IRO3"/>
    <property type="match status" value="1"/>
</dbReference>
<keyword evidence="6" id="KW-0175">Coiled coil</keyword>
<keyword evidence="3" id="KW-0238">DNA-binding</keyword>
<evidence type="ECO:0000256" key="4">
    <source>
        <dbReference type="ARBA" id="ARBA00023163"/>
    </source>
</evidence>
<keyword evidence="5" id="KW-0539">Nucleus</keyword>
<feature type="coiled-coil region" evidence="6">
    <location>
        <begin position="78"/>
        <end position="133"/>
    </location>
</feature>
<dbReference type="PANTHER" id="PTHR47075:SF9">
    <property type="entry name" value="TRANSCRIPTION FACTOR BHLH47"/>
    <property type="match status" value="1"/>
</dbReference>
<feature type="region of interest" description="Disordered" evidence="7">
    <location>
        <begin position="185"/>
        <end position="241"/>
    </location>
</feature>
<feature type="compositionally biased region" description="Low complexity" evidence="7">
    <location>
        <begin position="225"/>
        <end position="235"/>
    </location>
</feature>
<dbReference type="InterPro" id="IPR057075">
    <property type="entry name" value="bHLH_IRO3"/>
</dbReference>
<evidence type="ECO:0000256" key="7">
    <source>
        <dbReference type="SAM" id="MobiDB-lite"/>
    </source>
</evidence>
<gene>
    <name evidence="9" type="primary">bHLH29</name>
</gene>
<sequence length="241" mass="26748">MLSMVSEPPQPMDCDANVVAEQPVAGCLSNKKSQGKVPKKIHKAEREKLKRDQLNELFLELGNALEPAPQNSGKASILTDATRILRDLILQVESLRKENVALVTESRYVTTEKNELKDENVALAAEIARLHNELQERLHADPTWQNNGTDQATCAQPTSTTMPVPQPHVTPLYVLPFHQDLQNLPEPVISLSPPQPASQVRKPHARYPTPTDSWPLQVLSRHQHSSSSNSSNSENEVSEKA</sequence>
<dbReference type="Gene3D" id="4.10.280.10">
    <property type="entry name" value="Helix-loop-helix DNA-binding domain"/>
    <property type="match status" value="1"/>
</dbReference>
<feature type="domain" description="BHLH" evidence="8">
    <location>
        <begin position="38"/>
        <end position="88"/>
    </location>
</feature>